<dbReference type="InterPro" id="IPR012074">
    <property type="entry name" value="GAF_ANTAR"/>
</dbReference>
<dbReference type="SUPFAM" id="SSF55781">
    <property type="entry name" value="GAF domain-like"/>
    <property type="match status" value="1"/>
</dbReference>
<dbReference type="Proteomes" id="UP001589894">
    <property type="component" value="Unassembled WGS sequence"/>
</dbReference>
<evidence type="ECO:0000256" key="4">
    <source>
        <dbReference type="ARBA" id="ARBA00023163"/>
    </source>
</evidence>
<name>A0ABV6P7S0_9ACTN</name>
<feature type="domain" description="ANTAR" evidence="5">
    <location>
        <begin position="166"/>
        <end position="227"/>
    </location>
</feature>
<keyword evidence="3" id="KW-0805">Transcription regulation</keyword>
<dbReference type="PIRSF" id="PIRSF036625">
    <property type="entry name" value="GAF_ANTAR"/>
    <property type="match status" value="1"/>
</dbReference>
<evidence type="ECO:0000256" key="2">
    <source>
        <dbReference type="ARBA" id="ARBA00022777"/>
    </source>
</evidence>
<evidence type="ECO:0000313" key="7">
    <source>
        <dbReference type="Proteomes" id="UP001589894"/>
    </source>
</evidence>
<evidence type="ECO:0000259" key="5">
    <source>
        <dbReference type="PROSITE" id="PS50921"/>
    </source>
</evidence>
<dbReference type="SMART" id="SM01012">
    <property type="entry name" value="ANTAR"/>
    <property type="match status" value="1"/>
</dbReference>
<dbReference type="SUPFAM" id="SSF52172">
    <property type="entry name" value="CheY-like"/>
    <property type="match status" value="1"/>
</dbReference>
<dbReference type="RefSeq" id="WP_377343806.1">
    <property type="nucleotide sequence ID" value="NZ_JBHLUE010000034.1"/>
</dbReference>
<dbReference type="InterPro" id="IPR005561">
    <property type="entry name" value="ANTAR"/>
</dbReference>
<keyword evidence="2" id="KW-0418">Kinase</keyword>
<keyword evidence="1" id="KW-0808">Transferase</keyword>
<dbReference type="Pfam" id="PF13185">
    <property type="entry name" value="GAF_2"/>
    <property type="match status" value="1"/>
</dbReference>
<protein>
    <submittedName>
        <fullName evidence="6">GAF and ANTAR domain-containing protein</fullName>
    </submittedName>
</protein>
<reference evidence="6 7" key="1">
    <citation type="submission" date="2024-09" db="EMBL/GenBank/DDBJ databases">
        <authorList>
            <person name="Sun Q."/>
            <person name="Mori K."/>
        </authorList>
    </citation>
    <scope>NUCLEOTIDE SEQUENCE [LARGE SCALE GENOMIC DNA]</scope>
    <source>
        <strain evidence="6 7">TBRC 2205</strain>
    </source>
</reference>
<organism evidence="6 7">
    <name type="scientific">Plantactinospora siamensis</name>
    <dbReference type="NCBI Taxonomy" id="555372"/>
    <lineage>
        <taxon>Bacteria</taxon>
        <taxon>Bacillati</taxon>
        <taxon>Actinomycetota</taxon>
        <taxon>Actinomycetes</taxon>
        <taxon>Micromonosporales</taxon>
        <taxon>Micromonosporaceae</taxon>
        <taxon>Plantactinospora</taxon>
    </lineage>
</organism>
<dbReference type="EMBL" id="JBHLUE010000034">
    <property type="protein sequence ID" value="MFC0568323.1"/>
    <property type="molecule type" value="Genomic_DNA"/>
</dbReference>
<dbReference type="InterPro" id="IPR036388">
    <property type="entry name" value="WH-like_DNA-bd_sf"/>
</dbReference>
<dbReference type="Gene3D" id="3.30.450.40">
    <property type="match status" value="1"/>
</dbReference>
<gene>
    <name evidence="6" type="ORF">ACFFHU_29815</name>
</gene>
<dbReference type="InterPro" id="IPR029016">
    <property type="entry name" value="GAF-like_dom_sf"/>
</dbReference>
<dbReference type="Pfam" id="PF03861">
    <property type="entry name" value="ANTAR"/>
    <property type="match status" value="1"/>
</dbReference>
<dbReference type="InterPro" id="IPR011006">
    <property type="entry name" value="CheY-like_superfamily"/>
</dbReference>
<dbReference type="PROSITE" id="PS50921">
    <property type="entry name" value="ANTAR"/>
    <property type="match status" value="1"/>
</dbReference>
<dbReference type="InterPro" id="IPR003018">
    <property type="entry name" value="GAF"/>
</dbReference>
<sequence>MTERLEPAEAFAEIGRIKLGATDLDGVLRRVAGLARDAIPNTDEVSVTLVQGGTGRTAASTSMVARDLDEWQYHREHGPCLDASASGDAVSVPDTADEERWPEWATAAQAVGISSSLSVGLPIQEAVTGALNIYSRIREAYDPAAVDLAKTFAAYAAVAVANAQLYDSTATLARQMQTAMEGRAVIEQAKGIIMGDRRCGADEAFALLSKISQDTNRRVRDVAAALVERATGHPPLG</sequence>
<dbReference type="Gene3D" id="1.10.10.10">
    <property type="entry name" value="Winged helix-like DNA-binding domain superfamily/Winged helix DNA-binding domain"/>
    <property type="match status" value="1"/>
</dbReference>
<evidence type="ECO:0000313" key="6">
    <source>
        <dbReference type="EMBL" id="MFC0568323.1"/>
    </source>
</evidence>
<keyword evidence="4" id="KW-0804">Transcription</keyword>
<keyword evidence="7" id="KW-1185">Reference proteome</keyword>
<evidence type="ECO:0000256" key="3">
    <source>
        <dbReference type="ARBA" id="ARBA00023015"/>
    </source>
</evidence>
<evidence type="ECO:0000256" key="1">
    <source>
        <dbReference type="ARBA" id="ARBA00022679"/>
    </source>
</evidence>
<proteinExistence type="predicted"/>
<dbReference type="SMART" id="SM00065">
    <property type="entry name" value="GAF"/>
    <property type="match status" value="1"/>
</dbReference>
<comment type="caution">
    <text evidence="6">The sequence shown here is derived from an EMBL/GenBank/DDBJ whole genome shotgun (WGS) entry which is preliminary data.</text>
</comment>
<accession>A0ABV6P7S0</accession>